<dbReference type="AlphaFoldDB" id="A0A6C1U6T2"/>
<feature type="non-terminal residue" evidence="1">
    <location>
        <position position="255"/>
    </location>
</feature>
<evidence type="ECO:0000313" key="1">
    <source>
        <dbReference type="EMBL" id="TVS98589.1"/>
    </source>
</evidence>
<dbReference type="Proteomes" id="UP000218080">
    <property type="component" value="Unassembled WGS sequence"/>
</dbReference>
<gene>
    <name evidence="1" type="ORF">COM42_001475</name>
</gene>
<proteinExistence type="predicted"/>
<accession>A0A6C1U6T2</accession>
<reference evidence="1" key="1">
    <citation type="submission" date="2019-07" db="EMBL/GenBank/DDBJ databases">
        <title>Genome assemblies of Wolbachia strains wAlbA and wAlbB in wild caught Aedes albopictus specimens.</title>
        <authorList>
            <person name="Kulkarni A."/>
            <person name="Yu W."/>
            <person name="Xue R.-D."/>
            <person name="Ma Y."/>
            <person name="Xu J."/>
        </authorList>
    </citation>
    <scope>NUCLEOTIDE SEQUENCE</scope>
    <source>
        <strain evidence="1">HN2016</strain>
    </source>
</reference>
<name>A0A6C1U6T2_WOLPI</name>
<protein>
    <submittedName>
        <fullName evidence="1">Uncharacterized protein</fullName>
    </submittedName>
</protein>
<comment type="caution">
    <text evidence="1">The sequence shown here is derived from an EMBL/GenBank/DDBJ whole genome shotgun (WGS) entry which is preliminary data.</text>
</comment>
<organism evidence="1">
    <name type="scientific">Wolbachia pipientis</name>
    <dbReference type="NCBI Taxonomy" id="955"/>
    <lineage>
        <taxon>Bacteria</taxon>
        <taxon>Pseudomonadati</taxon>
        <taxon>Pseudomonadota</taxon>
        <taxon>Alphaproteobacteria</taxon>
        <taxon>Rickettsiales</taxon>
        <taxon>Anaplasmataceae</taxon>
        <taxon>Wolbachieae</taxon>
        <taxon>Wolbachia</taxon>
    </lineage>
</organism>
<sequence>MPSSCHSSVKHCRLGWKPASRAGMTDASSPFGVIPVWDPEKLIVHYTTFSIKPVSATCMTSSATHLDYKRRILKQQVSGKSYAKSSIYRNYIIFMHSMVFIINGECDMALNDDLNGRKVQDLINDDTFITALVPKLTAGAGVNGVYTKKGVDDELKKKADTAALTNKADKNYVDTELGKKADTSALDNKANTTDVYTKTDANTAFVKTADLKTKAAEKDVVEAIFDAKDGNDKISETKIGATFAKKTDLNNKVNV</sequence>
<dbReference type="EMBL" id="NWVJ02000068">
    <property type="protein sequence ID" value="TVS98589.1"/>
    <property type="molecule type" value="Genomic_DNA"/>
</dbReference>